<name>A0A8K0R182_9PLEO</name>
<evidence type="ECO:0000313" key="3">
    <source>
        <dbReference type="Proteomes" id="UP000813461"/>
    </source>
</evidence>
<keyword evidence="3" id="KW-1185">Reference proteome</keyword>
<comment type="caution">
    <text evidence="2">The sequence shown here is derived from an EMBL/GenBank/DDBJ whole genome shotgun (WGS) entry which is preliminary data.</text>
</comment>
<gene>
    <name evidence="2" type="ORF">FB567DRAFT_581641</name>
</gene>
<protein>
    <recommendedName>
        <fullName evidence="4">Ubiquitin-like protease family profile domain-containing protein</fullName>
    </recommendedName>
</protein>
<organism evidence="2 3">
    <name type="scientific">Paraphoma chrysanthemicola</name>
    <dbReference type="NCBI Taxonomy" id="798071"/>
    <lineage>
        <taxon>Eukaryota</taxon>
        <taxon>Fungi</taxon>
        <taxon>Dikarya</taxon>
        <taxon>Ascomycota</taxon>
        <taxon>Pezizomycotina</taxon>
        <taxon>Dothideomycetes</taxon>
        <taxon>Pleosporomycetidae</taxon>
        <taxon>Pleosporales</taxon>
        <taxon>Pleosporineae</taxon>
        <taxon>Phaeosphaeriaceae</taxon>
        <taxon>Paraphoma</taxon>
    </lineage>
</organism>
<dbReference type="AlphaFoldDB" id="A0A8K0R182"/>
<evidence type="ECO:0000313" key="2">
    <source>
        <dbReference type="EMBL" id="KAH7082237.1"/>
    </source>
</evidence>
<proteinExistence type="predicted"/>
<dbReference type="InterPro" id="IPR038765">
    <property type="entry name" value="Papain-like_cys_pep_sf"/>
</dbReference>
<evidence type="ECO:0000256" key="1">
    <source>
        <dbReference type="SAM" id="MobiDB-lite"/>
    </source>
</evidence>
<evidence type="ECO:0008006" key="4">
    <source>
        <dbReference type="Google" id="ProtNLM"/>
    </source>
</evidence>
<reference evidence="2" key="1">
    <citation type="journal article" date="2021" name="Nat. Commun.">
        <title>Genetic determinants of endophytism in the Arabidopsis root mycobiome.</title>
        <authorList>
            <person name="Mesny F."/>
            <person name="Miyauchi S."/>
            <person name="Thiergart T."/>
            <person name="Pickel B."/>
            <person name="Atanasova L."/>
            <person name="Karlsson M."/>
            <person name="Huettel B."/>
            <person name="Barry K.W."/>
            <person name="Haridas S."/>
            <person name="Chen C."/>
            <person name="Bauer D."/>
            <person name="Andreopoulos W."/>
            <person name="Pangilinan J."/>
            <person name="LaButti K."/>
            <person name="Riley R."/>
            <person name="Lipzen A."/>
            <person name="Clum A."/>
            <person name="Drula E."/>
            <person name="Henrissat B."/>
            <person name="Kohler A."/>
            <person name="Grigoriev I.V."/>
            <person name="Martin F.M."/>
            <person name="Hacquard S."/>
        </authorList>
    </citation>
    <scope>NUCLEOTIDE SEQUENCE</scope>
    <source>
        <strain evidence="2">MPI-SDFR-AT-0120</strain>
    </source>
</reference>
<accession>A0A8K0R182</accession>
<dbReference type="Gene3D" id="3.40.395.10">
    <property type="entry name" value="Adenoviral Proteinase, Chain A"/>
    <property type="match status" value="1"/>
</dbReference>
<dbReference type="EMBL" id="JAGMVJ010000014">
    <property type="protein sequence ID" value="KAH7082237.1"/>
    <property type="molecule type" value="Genomic_DNA"/>
</dbReference>
<sequence>MQDSVDHIIFPNGYLDNKIYHWSENLAIISDHPCLNNASTDTPSTPFRKRRWTIDCHTVRWAGQYDPPSWTKWKHTSDLDPDSCTNSGNAGRIPSLPINSRKGDQLPDPKRHKYLDRSNFYSPPTDDELYLDLPQSSLSNREFHDLLKTADDDGWYHDNTIGTSLEILKNITECEKHNITILPPGQVIPLARLGATEDPNTEYAYGSHDPKGDTWVQFKDTSDAIKDKEFVFMPLSDSYRRTSDDYLKPGHNQVAGGHWTLLVLDCRGPAIQAMHFNSSPGLHMADVKQQCYRGAWFFLKQLDYVY</sequence>
<dbReference type="Proteomes" id="UP000813461">
    <property type="component" value="Unassembled WGS sequence"/>
</dbReference>
<dbReference type="OrthoDB" id="3798225at2759"/>
<dbReference type="SUPFAM" id="SSF54001">
    <property type="entry name" value="Cysteine proteinases"/>
    <property type="match status" value="1"/>
</dbReference>
<feature type="region of interest" description="Disordered" evidence="1">
    <location>
        <begin position="81"/>
        <end position="118"/>
    </location>
</feature>